<keyword evidence="5 6" id="KW-0472">Membrane</keyword>
<evidence type="ECO:0000313" key="8">
    <source>
        <dbReference type="EMBL" id="WWT31583.1"/>
    </source>
</evidence>
<dbReference type="EMBL" id="CP146275">
    <property type="protein sequence ID" value="WWT31583.1"/>
    <property type="molecule type" value="Genomic_DNA"/>
</dbReference>
<keyword evidence="2" id="KW-1003">Cell membrane</keyword>
<dbReference type="RefSeq" id="WP_338607049.1">
    <property type="nucleotide sequence ID" value="NZ_CP146275.1"/>
</dbReference>
<feature type="domain" description="Polysaccharide chain length determinant N-terminal" evidence="7">
    <location>
        <begin position="14"/>
        <end position="104"/>
    </location>
</feature>
<keyword evidence="4 6" id="KW-1133">Transmembrane helix</keyword>
<dbReference type="Proteomes" id="UP001369958">
    <property type="component" value="Chromosome"/>
</dbReference>
<reference evidence="8 9" key="1">
    <citation type="submission" date="2024-02" db="EMBL/GenBank/DDBJ databases">
        <title>Complete genome sequence of Pelagibacterium nitratireducens ZH15.</title>
        <authorList>
            <person name="Zhao L.H."/>
        </authorList>
    </citation>
    <scope>NUCLEOTIDE SEQUENCE [LARGE SCALE GENOMIC DNA]</scope>
    <source>
        <strain evidence="8 9">ZH15</strain>
    </source>
</reference>
<keyword evidence="3 6" id="KW-0812">Transmembrane</keyword>
<dbReference type="InterPro" id="IPR050445">
    <property type="entry name" value="Bact_polysacc_biosynth/exp"/>
</dbReference>
<dbReference type="Pfam" id="PF02706">
    <property type="entry name" value="Wzz"/>
    <property type="match status" value="1"/>
</dbReference>
<dbReference type="InterPro" id="IPR003856">
    <property type="entry name" value="LPS_length_determ_N"/>
</dbReference>
<evidence type="ECO:0000256" key="5">
    <source>
        <dbReference type="ARBA" id="ARBA00023136"/>
    </source>
</evidence>
<feature type="transmembrane region" description="Helical" evidence="6">
    <location>
        <begin position="28"/>
        <end position="49"/>
    </location>
</feature>
<evidence type="ECO:0000256" key="2">
    <source>
        <dbReference type="ARBA" id="ARBA00022475"/>
    </source>
</evidence>
<protein>
    <submittedName>
        <fullName evidence="8">GumC family protein</fullName>
    </submittedName>
</protein>
<comment type="subcellular location">
    <subcellularLocation>
        <location evidence="1">Cell membrane</location>
        <topology evidence="1">Multi-pass membrane protein</topology>
    </subcellularLocation>
</comment>
<evidence type="ECO:0000256" key="3">
    <source>
        <dbReference type="ARBA" id="ARBA00022692"/>
    </source>
</evidence>
<evidence type="ECO:0000256" key="1">
    <source>
        <dbReference type="ARBA" id="ARBA00004651"/>
    </source>
</evidence>
<evidence type="ECO:0000259" key="7">
    <source>
        <dbReference type="Pfam" id="PF02706"/>
    </source>
</evidence>
<sequence length="671" mass="71417">MNQSASGAEKSEESIDASVILRAVVSRLFRIGLVTVLLLAAAYAVLLFVPRLYESRAELLVEPRSTAYTSAASNQNAETYYIDIATVSSQIELIKSRDTILAAIETAALRDEPAFEGWSDSEIVGEIGDNLVVTQERASRLISVAYRHTDPDLAAKVANAVVQAHVQRRAGQQISDTVDATAWLQQEITRLRQDVVGAERAIADFRVQNDLFTGSNNESLTNQQLSNFSAQITAANERRNAAQSRAQLIRSLLESGQSVGGVSDVQSSAIVQQLSQEMARLQGERAQQAATFLPSHPTIRALDAQIAEIDTQISNEGRRVAQALEAQAQIEADLEQSLQAELERVKVTAGSDTIEGVTLAELEREAAAQRELLNAYLLRFTEASARSDMGSALPDVRVVSEAVPSSSPASPKTSLVLLAVGIAAVLLQVGAVIFSELLSGRALVERPARPEQPDLDQEDTGAAVLDDAGATAAPEAPQPLAITGHRPPATPIDTEIEALAASVLARLDRVILVASDHNAQESLDFAERLTAAFVDNGQSVAEIDAASGQQGIELGLTDLCAEGAEFGDVVHRGADDRFAFVPWGQGTRLNRNTERVATLVEALSDIYEAIVIVTGRVGMTSSLPLFTGIEGKCVLLSSAGTSNSAEAREIAALGFSDIRVIATAEPQSEVA</sequence>
<name>A0ABZ2I136_9HYPH</name>
<gene>
    <name evidence="8" type="ORF">V6617_11170</name>
</gene>
<evidence type="ECO:0000256" key="4">
    <source>
        <dbReference type="ARBA" id="ARBA00022989"/>
    </source>
</evidence>
<evidence type="ECO:0000256" key="6">
    <source>
        <dbReference type="SAM" id="Phobius"/>
    </source>
</evidence>
<evidence type="ECO:0000313" key="9">
    <source>
        <dbReference type="Proteomes" id="UP001369958"/>
    </source>
</evidence>
<accession>A0ABZ2I136</accession>
<keyword evidence="9" id="KW-1185">Reference proteome</keyword>
<dbReference type="PANTHER" id="PTHR32309:SF13">
    <property type="entry name" value="FERRIC ENTEROBACTIN TRANSPORT PROTEIN FEPE"/>
    <property type="match status" value="1"/>
</dbReference>
<dbReference type="PANTHER" id="PTHR32309">
    <property type="entry name" value="TYROSINE-PROTEIN KINASE"/>
    <property type="match status" value="1"/>
</dbReference>
<proteinExistence type="predicted"/>
<organism evidence="8 9">
    <name type="scientific">Pelagibacterium nitratireducens</name>
    <dbReference type="NCBI Taxonomy" id="1046114"/>
    <lineage>
        <taxon>Bacteria</taxon>
        <taxon>Pseudomonadati</taxon>
        <taxon>Pseudomonadota</taxon>
        <taxon>Alphaproteobacteria</taxon>
        <taxon>Hyphomicrobiales</taxon>
        <taxon>Devosiaceae</taxon>
        <taxon>Pelagibacterium</taxon>
    </lineage>
</organism>